<reference evidence="3" key="1">
    <citation type="journal article" date="2019" name="Int. J. Syst. Evol. Microbiol.">
        <title>The Global Catalogue of Microorganisms (GCM) 10K type strain sequencing project: providing services to taxonomists for standard genome sequencing and annotation.</title>
        <authorList>
            <consortium name="The Broad Institute Genomics Platform"/>
            <consortium name="The Broad Institute Genome Sequencing Center for Infectious Disease"/>
            <person name="Wu L."/>
            <person name="Ma J."/>
        </authorList>
    </citation>
    <scope>NUCLEOTIDE SEQUENCE [LARGE SCALE GENOMIC DNA]</scope>
    <source>
        <strain evidence="3">KCTC 42182</strain>
    </source>
</reference>
<protein>
    <recommendedName>
        <fullName evidence="4">Beta-barrel assembly machine subunit BamC</fullName>
    </recommendedName>
</protein>
<evidence type="ECO:0000313" key="2">
    <source>
        <dbReference type="EMBL" id="MFC3677647.1"/>
    </source>
</evidence>
<feature type="region of interest" description="Disordered" evidence="1">
    <location>
        <begin position="129"/>
        <end position="151"/>
    </location>
</feature>
<accession>A0ABV7VL97</accession>
<dbReference type="RefSeq" id="WP_379729217.1">
    <property type="nucleotide sequence ID" value="NZ_JBHRYJ010000005.1"/>
</dbReference>
<name>A0ABV7VL97_9PROT</name>
<evidence type="ECO:0000256" key="1">
    <source>
        <dbReference type="SAM" id="MobiDB-lite"/>
    </source>
</evidence>
<evidence type="ECO:0000313" key="3">
    <source>
        <dbReference type="Proteomes" id="UP001595711"/>
    </source>
</evidence>
<gene>
    <name evidence="2" type="ORF">ACFOOQ_18995</name>
</gene>
<proteinExistence type="predicted"/>
<sequence>MTALVLAGCQSMSLGGGGKTSSDNKVQGGPPPQISGVALPEGYSLDADRTIILGEGDRWIGRLSYSINSSADAMFDFVRGEMANHGWKEVAVVRAETSQLTFLSGDGDRVASILITRSTLYGSKVDMTVSPSSSASGLSGGGAARTPVQRR</sequence>
<organism evidence="2 3">
    <name type="scientific">Ferrovibrio xuzhouensis</name>
    <dbReference type="NCBI Taxonomy" id="1576914"/>
    <lineage>
        <taxon>Bacteria</taxon>
        <taxon>Pseudomonadati</taxon>
        <taxon>Pseudomonadota</taxon>
        <taxon>Alphaproteobacteria</taxon>
        <taxon>Rhodospirillales</taxon>
        <taxon>Rhodospirillaceae</taxon>
        <taxon>Ferrovibrio</taxon>
    </lineage>
</organism>
<comment type="caution">
    <text evidence="2">The sequence shown here is derived from an EMBL/GenBank/DDBJ whole genome shotgun (WGS) entry which is preliminary data.</text>
</comment>
<dbReference type="EMBL" id="JBHRYJ010000005">
    <property type="protein sequence ID" value="MFC3677647.1"/>
    <property type="molecule type" value="Genomic_DNA"/>
</dbReference>
<dbReference type="Proteomes" id="UP001595711">
    <property type="component" value="Unassembled WGS sequence"/>
</dbReference>
<keyword evidence="3" id="KW-1185">Reference proteome</keyword>
<evidence type="ECO:0008006" key="4">
    <source>
        <dbReference type="Google" id="ProtNLM"/>
    </source>
</evidence>